<dbReference type="NCBIfam" id="TIGR01711">
    <property type="entry name" value="gspJ"/>
    <property type="match status" value="1"/>
</dbReference>
<feature type="transmembrane region" description="Helical" evidence="11">
    <location>
        <begin position="12"/>
        <end position="32"/>
    </location>
</feature>
<dbReference type="OrthoDB" id="9794345at2"/>
<dbReference type="InterPro" id="IPR051621">
    <property type="entry name" value="T2SS_protein_J"/>
</dbReference>
<evidence type="ECO:0000256" key="11">
    <source>
        <dbReference type="SAM" id="Phobius"/>
    </source>
</evidence>
<dbReference type="Pfam" id="PF11612">
    <property type="entry name" value="T2SSJ"/>
    <property type="match status" value="1"/>
</dbReference>
<keyword evidence="6" id="KW-0997">Cell inner membrane</keyword>
<dbReference type="Pfam" id="PF07963">
    <property type="entry name" value="N_methyl"/>
    <property type="match status" value="1"/>
</dbReference>
<dbReference type="SUPFAM" id="SSF54523">
    <property type="entry name" value="Pili subunits"/>
    <property type="match status" value="1"/>
</dbReference>
<keyword evidence="8 11" id="KW-1133">Transmembrane helix</keyword>
<protein>
    <recommendedName>
        <fullName evidence="3">Type II secretion system protein J</fullName>
    </recommendedName>
</protein>
<dbReference type="InterPro" id="IPR045584">
    <property type="entry name" value="Pilin-like"/>
</dbReference>
<evidence type="ECO:0000256" key="1">
    <source>
        <dbReference type="ARBA" id="ARBA00004377"/>
    </source>
</evidence>
<dbReference type="RefSeq" id="WP_064481177.1">
    <property type="nucleotide sequence ID" value="NZ_CP015641.1"/>
</dbReference>
<evidence type="ECO:0000256" key="10">
    <source>
        <dbReference type="SAM" id="MobiDB-lite"/>
    </source>
</evidence>
<organism evidence="12 13">
    <name type="scientific">Stutzerimonas stutzeri</name>
    <name type="common">Pseudomonas stutzeri</name>
    <dbReference type="NCBI Taxonomy" id="316"/>
    <lineage>
        <taxon>Bacteria</taxon>
        <taxon>Pseudomonadati</taxon>
        <taxon>Pseudomonadota</taxon>
        <taxon>Gammaproteobacteria</taxon>
        <taxon>Pseudomonadales</taxon>
        <taxon>Pseudomonadaceae</taxon>
        <taxon>Stutzerimonas</taxon>
    </lineage>
</organism>
<dbReference type="Proteomes" id="UP000077787">
    <property type="component" value="Chromosome"/>
</dbReference>
<name>A0A172WPC7_STUST</name>
<keyword evidence="9 11" id="KW-0472">Membrane</keyword>
<evidence type="ECO:0000256" key="2">
    <source>
        <dbReference type="ARBA" id="ARBA00011084"/>
    </source>
</evidence>
<sequence>MTIRTPRATAGFTLLELLIAIALFALLGLATYRMLEAVMRSDEVVRAQEVQLRELGRAMWSLERDLIQAMPRPVRDGYGDEQNAFIGQMAGAADGVSLELTRSGWRNPTGMRRANLQRVRWRLVGDTLERVYWVVLDRDVDSEPRVQPVLDNVLALRLRYLDAENTWHEEWPPFEFGRGDPAEQARRLPLAVEVSIDHQRYGTITRLLRLPDGPTPAPQFIQPDSQGVPEPGGVGEMQ</sequence>
<evidence type="ECO:0000313" key="12">
    <source>
        <dbReference type="EMBL" id="ANF25155.1"/>
    </source>
</evidence>
<dbReference type="PANTHER" id="PTHR39583">
    <property type="entry name" value="TYPE II SECRETION SYSTEM PROTEIN J-RELATED"/>
    <property type="match status" value="1"/>
</dbReference>
<dbReference type="PROSITE" id="PS00409">
    <property type="entry name" value="PROKAR_NTER_METHYL"/>
    <property type="match status" value="1"/>
</dbReference>
<evidence type="ECO:0000256" key="8">
    <source>
        <dbReference type="ARBA" id="ARBA00022989"/>
    </source>
</evidence>
<evidence type="ECO:0000256" key="3">
    <source>
        <dbReference type="ARBA" id="ARBA00021539"/>
    </source>
</evidence>
<evidence type="ECO:0000256" key="7">
    <source>
        <dbReference type="ARBA" id="ARBA00022692"/>
    </source>
</evidence>
<dbReference type="Gene3D" id="3.10.610.10">
    <property type="entry name" value="GSPII I/J protein-like"/>
    <property type="match status" value="1"/>
</dbReference>
<keyword evidence="4" id="KW-1003">Cell membrane</keyword>
<dbReference type="eggNOG" id="COG4795">
    <property type="taxonomic scope" value="Bacteria"/>
</dbReference>
<comment type="similarity">
    <text evidence="2">Belongs to the GSP J family.</text>
</comment>
<dbReference type="GO" id="GO:0015627">
    <property type="term" value="C:type II protein secretion system complex"/>
    <property type="evidence" value="ECO:0007669"/>
    <property type="project" value="InterPro"/>
</dbReference>
<evidence type="ECO:0000256" key="5">
    <source>
        <dbReference type="ARBA" id="ARBA00022481"/>
    </source>
</evidence>
<dbReference type="GO" id="GO:0015628">
    <property type="term" value="P:protein secretion by the type II secretion system"/>
    <property type="evidence" value="ECO:0007669"/>
    <property type="project" value="InterPro"/>
</dbReference>
<dbReference type="Gene3D" id="2.10.70.20">
    <property type="entry name" value="gspk-gspi-gspj complex like domains"/>
    <property type="match status" value="1"/>
</dbReference>
<keyword evidence="5" id="KW-0488">Methylation</keyword>
<evidence type="ECO:0000256" key="4">
    <source>
        <dbReference type="ARBA" id="ARBA00022475"/>
    </source>
</evidence>
<dbReference type="InterPro" id="IPR012902">
    <property type="entry name" value="N_methyl_site"/>
</dbReference>
<dbReference type="AlphaFoldDB" id="A0A172WPC7"/>
<dbReference type="InterPro" id="IPR010055">
    <property type="entry name" value="T2SS_protein-GspJ"/>
</dbReference>
<comment type="subcellular location">
    <subcellularLocation>
        <location evidence="1">Cell inner membrane</location>
        <topology evidence="1">Single-pass membrane protein</topology>
    </subcellularLocation>
</comment>
<keyword evidence="7 11" id="KW-0812">Transmembrane</keyword>
<dbReference type="GO" id="GO:0005886">
    <property type="term" value="C:plasma membrane"/>
    <property type="evidence" value="ECO:0007669"/>
    <property type="project" value="UniProtKB-SubCell"/>
</dbReference>
<reference evidence="12 13" key="1">
    <citation type="submission" date="2016-05" db="EMBL/GenBank/DDBJ databases">
        <title>Genome sequence of Pseudomonas stutzeri 273 and identification of the exopolysaccharide biosynthesis locus.</title>
        <authorList>
            <person name="Wu S."/>
            <person name="Sun C."/>
        </authorList>
    </citation>
    <scope>NUCLEOTIDE SEQUENCE [LARGE SCALE GENOMIC DNA]</scope>
    <source>
        <strain evidence="12 13">273</strain>
    </source>
</reference>
<evidence type="ECO:0000256" key="9">
    <source>
        <dbReference type="ARBA" id="ARBA00023136"/>
    </source>
</evidence>
<evidence type="ECO:0000313" key="13">
    <source>
        <dbReference type="Proteomes" id="UP000077787"/>
    </source>
</evidence>
<dbReference type="NCBIfam" id="TIGR02532">
    <property type="entry name" value="IV_pilin_GFxxxE"/>
    <property type="match status" value="1"/>
</dbReference>
<feature type="region of interest" description="Disordered" evidence="10">
    <location>
        <begin position="212"/>
        <end position="238"/>
    </location>
</feature>
<gene>
    <name evidence="12" type="ORF">PS273GM_08315</name>
</gene>
<dbReference type="EMBL" id="CP015641">
    <property type="protein sequence ID" value="ANF25155.1"/>
    <property type="molecule type" value="Genomic_DNA"/>
</dbReference>
<dbReference type="PANTHER" id="PTHR39583:SF2">
    <property type="entry name" value="TYPE II SECRETION SYSTEM PROTEIN J"/>
    <property type="match status" value="1"/>
</dbReference>
<proteinExistence type="inferred from homology"/>
<evidence type="ECO:0000256" key="6">
    <source>
        <dbReference type="ARBA" id="ARBA00022519"/>
    </source>
</evidence>
<accession>A0A172WPC7</accession>